<dbReference type="InParanoid" id="F0Z9S0"/>
<dbReference type="OrthoDB" id="274752at2759"/>
<dbReference type="PANTHER" id="PTHR10744">
    <property type="entry name" value="40S RIBOSOMAL PROTEIN S11 FAMILY MEMBER"/>
    <property type="match status" value="1"/>
</dbReference>
<evidence type="ECO:0000256" key="1">
    <source>
        <dbReference type="ARBA" id="ARBA00010254"/>
    </source>
</evidence>
<keyword evidence="2" id="KW-0689">Ribosomal protein</keyword>
<protein>
    <recommendedName>
        <fullName evidence="6">Ribosomal protein S17</fullName>
    </recommendedName>
</protein>
<dbReference type="InterPro" id="IPR012340">
    <property type="entry name" value="NA-bd_OB-fold"/>
</dbReference>
<dbReference type="eggNOG" id="ENOG502RHHY">
    <property type="taxonomic scope" value="Eukaryota"/>
</dbReference>
<dbReference type="RefSeq" id="XP_003284161.1">
    <property type="nucleotide sequence ID" value="XM_003284113.1"/>
</dbReference>
<dbReference type="PANTHER" id="PTHR10744:SF1">
    <property type="entry name" value="SMALL RIBOSOMAL SUBUNIT PROTEIN US17M"/>
    <property type="match status" value="1"/>
</dbReference>
<keyword evidence="3" id="KW-0687">Ribonucleoprotein</keyword>
<dbReference type="GO" id="GO:1990904">
    <property type="term" value="C:ribonucleoprotein complex"/>
    <property type="evidence" value="ECO:0007669"/>
    <property type="project" value="UniProtKB-KW"/>
</dbReference>
<dbReference type="GO" id="GO:0003735">
    <property type="term" value="F:structural constituent of ribosome"/>
    <property type="evidence" value="ECO:0000318"/>
    <property type="project" value="GO_Central"/>
</dbReference>
<evidence type="ECO:0000313" key="5">
    <source>
        <dbReference type="Proteomes" id="UP000001064"/>
    </source>
</evidence>
<comment type="similarity">
    <text evidence="1">Belongs to the universal ribosomal protein uS17 family.</text>
</comment>
<dbReference type="GO" id="GO:0005840">
    <property type="term" value="C:ribosome"/>
    <property type="evidence" value="ECO:0007669"/>
    <property type="project" value="UniProtKB-KW"/>
</dbReference>
<evidence type="ECO:0000313" key="4">
    <source>
        <dbReference type="EMBL" id="EGC39257.1"/>
    </source>
</evidence>
<dbReference type="SUPFAM" id="SSF50249">
    <property type="entry name" value="Nucleic acid-binding proteins"/>
    <property type="match status" value="1"/>
</dbReference>
<dbReference type="AlphaFoldDB" id="F0Z9S0"/>
<name>F0Z9S0_DICPU</name>
<dbReference type="Pfam" id="PF00366">
    <property type="entry name" value="Ribosomal_S17"/>
    <property type="match status" value="1"/>
</dbReference>
<dbReference type="FunCoup" id="F0Z9S0">
    <property type="interactions" value="164"/>
</dbReference>
<proteinExistence type="inferred from homology"/>
<dbReference type="OMA" id="KYMIHDP"/>
<dbReference type="Gene3D" id="2.40.50.140">
    <property type="entry name" value="Nucleic acid-binding proteins"/>
    <property type="match status" value="1"/>
</dbReference>
<dbReference type="VEuPathDB" id="AmoebaDB:DICPUDRAFT_27237"/>
<accession>F0Z9S0</accession>
<dbReference type="FunFam" id="2.40.50.140:FF:000794">
    <property type="match status" value="1"/>
</dbReference>
<reference evidence="5" key="1">
    <citation type="journal article" date="2011" name="Genome Biol.">
        <title>Comparative genomics of the social amoebae Dictyostelium discoideum and Dictyostelium purpureum.</title>
        <authorList>
            <consortium name="US DOE Joint Genome Institute (JGI-PGF)"/>
            <person name="Sucgang R."/>
            <person name="Kuo A."/>
            <person name="Tian X."/>
            <person name="Salerno W."/>
            <person name="Parikh A."/>
            <person name="Feasley C.L."/>
            <person name="Dalin E."/>
            <person name="Tu H."/>
            <person name="Huang E."/>
            <person name="Barry K."/>
            <person name="Lindquist E."/>
            <person name="Shapiro H."/>
            <person name="Bruce D."/>
            <person name="Schmutz J."/>
            <person name="Salamov A."/>
            <person name="Fey P."/>
            <person name="Gaudet P."/>
            <person name="Anjard C."/>
            <person name="Babu M.M."/>
            <person name="Basu S."/>
            <person name="Bushmanova Y."/>
            <person name="van der Wel H."/>
            <person name="Katoh-Kurasawa M."/>
            <person name="Dinh C."/>
            <person name="Coutinho P.M."/>
            <person name="Saito T."/>
            <person name="Elias M."/>
            <person name="Schaap P."/>
            <person name="Kay R.R."/>
            <person name="Henrissat B."/>
            <person name="Eichinger L."/>
            <person name="Rivero F."/>
            <person name="Putnam N.H."/>
            <person name="West C.M."/>
            <person name="Loomis W.F."/>
            <person name="Chisholm R.L."/>
            <person name="Shaulsky G."/>
            <person name="Strassmann J.E."/>
            <person name="Queller D.C."/>
            <person name="Kuspa A."/>
            <person name="Grigoriev I.V."/>
        </authorList>
    </citation>
    <scope>NUCLEOTIDE SEQUENCE [LARGE SCALE GENOMIC DNA]</scope>
    <source>
        <strain evidence="5">QSDP1</strain>
    </source>
</reference>
<evidence type="ECO:0008006" key="6">
    <source>
        <dbReference type="Google" id="ProtNLM"/>
    </source>
</evidence>
<dbReference type="STRING" id="5786.F0Z9S0"/>
<dbReference type="GO" id="GO:0005739">
    <property type="term" value="C:mitochondrion"/>
    <property type="evidence" value="ECO:0000318"/>
    <property type="project" value="GO_Central"/>
</dbReference>
<evidence type="ECO:0000256" key="2">
    <source>
        <dbReference type="ARBA" id="ARBA00022980"/>
    </source>
</evidence>
<dbReference type="GO" id="GO:0006412">
    <property type="term" value="P:translation"/>
    <property type="evidence" value="ECO:0007669"/>
    <property type="project" value="InterPro"/>
</dbReference>
<dbReference type="InterPro" id="IPR000266">
    <property type="entry name" value="Ribosomal_uS17"/>
</dbReference>
<dbReference type="CDD" id="cd00364">
    <property type="entry name" value="Ribosomal_uS17"/>
    <property type="match status" value="1"/>
</dbReference>
<dbReference type="GeneID" id="10510102"/>
<organism evidence="4 5">
    <name type="scientific">Dictyostelium purpureum</name>
    <name type="common">Slime mold</name>
    <dbReference type="NCBI Taxonomy" id="5786"/>
    <lineage>
        <taxon>Eukaryota</taxon>
        <taxon>Amoebozoa</taxon>
        <taxon>Evosea</taxon>
        <taxon>Eumycetozoa</taxon>
        <taxon>Dictyostelia</taxon>
        <taxon>Dictyosteliales</taxon>
        <taxon>Dictyosteliaceae</taxon>
        <taxon>Dictyostelium</taxon>
    </lineage>
</organism>
<sequence>MITKILDTLTRKQRVISGLVISKTHTKTALCLVKKLYFDKGKYAALEYKRTKYMIHDPEDICNVGDQVHFQECAPISKRKTHTLTKIVKRNVATDFIKQNPQYIVTPNEIARRKEQDKIKYTHIADL</sequence>
<dbReference type="Proteomes" id="UP000001064">
    <property type="component" value="Unassembled WGS sequence"/>
</dbReference>
<gene>
    <name evidence="4" type="ORF">DICPUDRAFT_27237</name>
</gene>
<dbReference type="KEGG" id="dpp:DICPUDRAFT_27237"/>
<evidence type="ECO:0000256" key="3">
    <source>
        <dbReference type="ARBA" id="ARBA00023274"/>
    </source>
</evidence>
<keyword evidence="5" id="KW-1185">Reference proteome</keyword>
<dbReference type="EMBL" id="GL870960">
    <property type="protein sequence ID" value="EGC39257.1"/>
    <property type="molecule type" value="Genomic_DNA"/>
</dbReference>